<keyword evidence="1" id="KW-0677">Repeat</keyword>
<feature type="transmembrane region" description="Helical" evidence="2">
    <location>
        <begin position="146"/>
        <end position="167"/>
    </location>
</feature>
<dbReference type="GO" id="GO:0005886">
    <property type="term" value="C:plasma membrane"/>
    <property type="evidence" value="ECO:0007669"/>
    <property type="project" value="TreeGrafter"/>
</dbReference>
<dbReference type="AlphaFoldDB" id="A0A8S3I9W1"/>
<feature type="transmembrane region" description="Helical" evidence="2">
    <location>
        <begin position="102"/>
        <end position="122"/>
    </location>
</feature>
<feature type="transmembrane region" description="Helical" evidence="2">
    <location>
        <begin position="205"/>
        <end position="231"/>
    </location>
</feature>
<comment type="caution">
    <text evidence="3">The sequence shown here is derived from an EMBL/GenBank/DDBJ whole genome shotgun (WGS) entry which is preliminary data.</text>
</comment>
<keyword evidence="2" id="KW-0472">Membrane</keyword>
<feature type="transmembrane region" description="Helical" evidence="2">
    <location>
        <begin position="179"/>
        <end position="199"/>
    </location>
</feature>
<evidence type="ECO:0000256" key="1">
    <source>
        <dbReference type="ARBA" id="ARBA00022737"/>
    </source>
</evidence>
<name>A0A8S3I9W1_9BILA</name>
<keyword evidence="2" id="KW-0812">Transmembrane</keyword>
<evidence type="ECO:0000313" key="3">
    <source>
        <dbReference type="EMBL" id="CAF5195015.1"/>
    </source>
</evidence>
<reference evidence="3" key="1">
    <citation type="submission" date="2021-02" db="EMBL/GenBank/DDBJ databases">
        <authorList>
            <person name="Nowell W R."/>
        </authorList>
    </citation>
    <scope>NUCLEOTIDE SEQUENCE</scope>
</reference>
<accession>A0A8S3I9W1</accession>
<feature type="non-terminal residue" evidence="3">
    <location>
        <position position="233"/>
    </location>
</feature>
<organism evidence="3 4">
    <name type="scientific">Rotaria magnacalcarata</name>
    <dbReference type="NCBI Taxonomy" id="392030"/>
    <lineage>
        <taxon>Eukaryota</taxon>
        <taxon>Metazoa</taxon>
        <taxon>Spiralia</taxon>
        <taxon>Gnathifera</taxon>
        <taxon>Rotifera</taxon>
        <taxon>Eurotatoria</taxon>
        <taxon>Bdelloidea</taxon>
        <taxon>Philodinida</taxon>
        <taxon>Philodinidae</taxon>
        <taxon>Rotaria</taxon>
    </lineage>
</organism>
<dbReference type="EMBL" id="CAJOBI010328356">
    <property type="protein sequence ID" value="CAF5195015.1"/>
    <property type="molecule type" value="Genomic_DNA"/>
</dbReference>
<gene>
    <name evidence="3" type="ORF">SMN809_LOCUS73663</name>
</gene>
<dbReference type="PANTHER" id="PTHR10582">
    <property type="entry name" value="TRANSIENT RECEPTOR POTENTIAL ION CHANNEL PROTEIN"/>
    <property type="match status" value="1"/>
</dbReference>
<dbReference type="GO" id="GO:0098703">
    <property type="term" value="P:calcium ion import across plasma membrane"/>
    <property type="evidence" value="ECO:0007669"/>
    <property type="project" value="TreeGrafter"/>
</dbReference>
<keyword evidence="2" id="KW-1133">Transmembrane helix</keyword>
<dbReference type="InterPro" id="IPR024862">
    <property type="entry name" value="TRPV"/>
</dbReference>
<sequence length="233" mass="26398">EIWRYSNIKCCTYPLRGIDTITDGGQIDWNSSLMSIVSGKTEDHLDMLDNMVIERLLNDKWSSFARVTFVRQLVLLCLHLLSLTTAVFLRNPRGDQPLAKRIICHIAEACVLSGCIVSIFALQAKEIYLQGFAYYLQNLKSYPEKFLYQCSCILIILAAPCRVLYFLTNNITFGYVEDGLVSLAIPGTFLFFLFFGRIYELTGAFIVMIFEMITGDIATFGVIYIIVITAFGQ</sequence>
<dbReference type="PANTHER" id="PTHR10582:SF2">
    <property type="entry name" value="INACTIVE"/>
    <property type="match status" value="1"/>
</dbReference>
<feature type="transmembrane region" description="Helical" evidence="2">
    <location>
        <begin position="69"/>
        <end position="90"/>
    </location>
</feature>
<proteinExistence type="predicted"/>
<protein>
    <submittedName>
        <fullName evidence="3">Uncharacterized protein</fullName>
    </submittedName>
</protein>
<feature type="non-terminal residue" evidence="3">
    <location>
        <position position="1"/>
    </location>
</feature>
<dbReference type="Proteomes" id="UP000676336">
    <property type="component" value="Unassembled WGS sequence"/>
</dbReference>
<evidence type="ECO:0000313" key="4">
    <source>
        <dbReference type="Proteomes" id="UP000676336"/>
    </source>
</evidence>
<dbReference type="GO" id="GO:0005262">
    <property type="term" value="F:calcium channel activity"/>
    <property type="evidence" value="ECO:0007669"/>
    <property type="project" value="TreeGrafter"/>
</dbReference>
<evidence type="ECO:0000256" key="2">
    <source>
        <dbReference type="SAM" id="Phobius"/>
    </source>
</evidence>